<feature type="domain" description="Histidine kinase/HSP90-like ATPase" evidence="2">
    <location>
        <begin position="15"/>
        <end position="137"/>
    </location>
</feature>
<dbReference type="EMBL" id="CP017316">
    <property type="protein sequence ID" value="AOT58630.1"/>
    <property type="molecule type" value="Genomic_DNA"/>
</dbReference>
<dbReference type="PATRIC" id="fig|285473.5.peg.1504"/>
<dbReference type="InterPro" id="IPR050267">
    <property type="entry name" value="Anti-sigma-factor_SerPK"/>
</dbReference>
<dbReference type="InterPro" id="IPR036890">
    <property type="entry name" value="HATPase_C_sf"/>
</dbReference>
<dbReference type="STRING" id="285473.A4G23_01444"/>
<organism evidence="3 4">
    <name type="scientific">Streptomyces rubrolavendulae</name>
    <dbReference type="NCBI Taxonomy" id="285473"/>
    <lineage>
        <taxon>Bacteria</taxon>
        <taxon>Bacillati</taxon>
        <taxon>Actinomycetota</taxon>
        <taxon>Actinomycetes</taxon>
        <taxon>Kitasatosporales</taxon>
        <taxon>Streptomycetaceae</taxon>
        <taxon>Streptomyces</taxon>
    </lineage>
</organism>
<dbReference type="KEGG" id="srn:A4G23_01444"/>
<reference evidence="3 4" key="1">
    <citation type="submission" date="2016-09" db="EMBL/GenBank/DDBJ databases">
        <title>Streptomyces rubrolavendulae MJM4426 Genome sequencing and assembly.</title>
        <authorList>
            <person name="Kim J.-G."/>
        </authorList>
    </citation>
    <scope>NUCLEOTIDE SEQUENCE [LARGE SCALE GENOMIC DNA]</scope>
    <source>
        <strain evidence="3 4">MJM4426</strain>
    </source>
</reference>
<dbReference type="Pfam" id="PF13581">
    <property type="entry name" value="HATPase_c_2"/>
    <property type="match status" value="1"/>
</dbReference>
<accession>A0A1D8FZM0</accession>
<evidence type="ECO:0000256" key="1">
    <source>
        <dbReference type="ARBA" id="ARBA00022527"/>
    </source>
</evidence>
<dbReference type="InterPro" id="IPR003594">
    <property type="entry name" value="HATPase_dom"/>
</dbReference>
<dbReference type="PANTHER" id="PTHR35526:SF3">
    <property type="entry name" value="ANTI-SIGMA-F FACTOR RSBW"/>
    <property type="match status" value="1"/>
</dbReference>
<dbReference type="SUPFAM" id="SSF55874">
    <property type="entry name" value="ATPase domain of HSP90 chaperone/DNA topoisomerase II/histidine kinase"/>
    <property type="match status" value="1"/>
</dbReference>
<dbReference type="PANTHER" id="PTHR35526">
    <property type="entry name" value="ANTI-SIGMA-F FACTOR RSBW-RELATED"/>
    <property type="match status" value="1"/>
</dbReference>
<keyword evidence="1" id="KW-0808">Transferase</keyword>
<keyword evidence="1" id="KW-0723">Serine/threonine-protein kinase</keyword>
<name>A0A1D8FZM0_9ACTN</name>
<dbReference type="Proteomes" id="UP000095349">
    <property type="component" value="Chromosome"/>
</dbReference>
<dbReference type="GeneID" id="33065299"/>
<dbReference type="OrthoDB" id="3473697at2"/>
<evidence type="ECO:0000313" key="3">
    <source>
        <dbReference type="EMBL" id="AOT58630.1"/>
    </source>
</evidence>
<evidence type="ECO:0000313" key="4">
    <source>
        <dbReference type="Proteomes" id="UP000095349"/>
    </source>
</evidence>
<dbReference type="Gene3D" id="3.30.565.10">
    <property type="entry name" value="Histidine kinase-like ATPase, C-terminal domain"/>
    <property type="match status" value="1"/>
</dbReference>
<proteinExistence type="predicted"/>
<evidence type="ECO:0000259" key="2">
    <source>
        <dbReference type="Pfam" id="PF13581"/>
    </source>
</evidence>
<dbReference type="RefSeq" id="WP_069976130.1">
    <property type="nucleotide sequence ID" value="NZ_CP017316.1"/>
</dbReference>
<gene>
    <name evidence="3" type="ORF">A4G23_01444</name>
</gene>
<sequence length="142" mass="15165">MKTQISSLRFSRLLSATPRGARLARLLTVQQLDAWGWPPACAASEYAAVVAAELAANAVTHGRARGRGFRLTLINEASDSGTLRVEVTDARGDRVPPSLATTPEPTAESGRGLLLVAALTTRWGWEPYPPSGKTVWACLPLT</sequence>
<protein>
    <recommendedName>
        <fullName evidence="2">Histidine kinase/HSP90-like ATPase domain-containing protein</fullName>
    </recommendedName>
</protein>
<dbReference type="CDD" id="cd16936">
    <property type="entry name" value="HATPase_RsbW-like"/>
    <property type="match status" value="1"/>
</dbReference>
<keyword evidence="4" id="KW-1185">Reference proteome</keyword>
<dbReference type="AlphaFoldDB" id="A0A1D8FZM0"/>
<keyword evidence="1" id="KW-0418">Kinase</keyword>
<dbReference type="GO" id="GO:0004674">
    <property type="term" value="F:protein serine/threonine kinase activity"/>
    <property type="evidence" value="ECO:0007669"/>
    <property type="project" value="UniProtKB-KW"/>
</dbReference>